<organism evidence="3 4">
    <name type="scientific">Parasponia andersonii</name>
    <name type="common">Sponia andersonii</name>
    <dbReference type="NCBI Taxonomy" id="3476"/>
    <lineage>
        <taxon>Eukaryota</taxon>
        <taxon>Viridiplantae</taxon>
        <taxon>Streptophyta</taxon>
        <taxon>Embryophyta</taxon>
        <taxon>Tracheophyta</taxon>
        <taxon>Spermatophyta</taxon>
        <taxon>Magnoliopsida</taxon>
        <taxon>eudicotyledons</taxon>
        <taxon>Gunneridae</taxon>
        <taxon>Pentapetalae</taxon>
        <taxon>rosids</taxon>
        <taxon>fabids</taxon>
        <taxon>Rosales</taxon>
        <taxon>Cannabaceae</taxon>
        <taxon>Parasponia</taxon>
    </lineage>
</organism>
<sequence>LFHYKFLYLSSSPSIIFAYLSIFYSFPTIISLLSTCPPSPTPSVSPSTSPSPPPSPSILFPNPSPSLSLPSPSFPETPATVSCKYFNPCFTRYSCSQGP</sequence>
<comment type="caution">
    <text evidence="3">The sequence shown here is derived from an EMBL/GenBank/DDBJ whole genome shotgun (WGS) entry which is preliminary data.</text>
</comment>
<keyword evidence="2" id="KW-0812">Transmembrane</keyword>
<keyword evidence="2" id="KW-0472">Membrane</keyword>
<feature type="compositionally biased region" description="Low complexity" evidence="1">
    <location>
        <begin position="57"/>
        <end position="77"/>
    </location>
</feature>
<evidence type="ECO:0000256" key="2">
    <source>
        <dbReference type="SAM" id="Phobius"/>
    </source>
</evidence>
<feature type="transmembrane region" description="Helical" evidence="2">
    <location>
        <begin position="6"/>
        <end position="26"/>
    </location>
</feature>
<reference evidence="4" key="1">
    <citation type="submission" date="2016-06" db="EMBL/GenBank/DDBJ databases">
        <title>Parallel loss of symbiosis genes in relatives of nitrogen-fixing non-legume Parasponia.</title>
        <authorList>
            <person name="Van Velzen R."/>
            <person name="Holmer R."/>
            <person name="Bu F."/>
            <person name="Rutten L."/>
            <person name="Van Zeijl A."/>
            <person name="Liu W."/>
            <person name="Santuari L."/>
            <person name="Cao Q."/>
            <person name="Sharma T."/>
            <person name="Shen D."/>
            <person name="Roswanjaya Y."/>
            <person name="Wardhani T."/>
            <person name="Kalhor M.S."/>
            <person name="Jansen J."/>
            <person name="Van den Hoogen J."/>
            <person name="Gungor B."/>
            <person name="Hartog M."/>
            <person name="Hontelez J."/>
            <person name="Verver J."/>
            <person name="Yang W.-C."/>
            <person name="Schijlen E."/>
            <person name="Repin R."/>
            <person name="Schilthuizen M."/>
            <person name="Schranz E."/>
            <person name="Heidstra R."/>
            <person name="Miyata K."/>
            <person name="Fedorova E."/>
            <person name="Kohlen W."/>
            <person name="Bisseling T."/>
            <person name="Smit S."/>
            <person name="Geurts R."/>
        </authorList>
    </citation>
    <scope>NUCLEOTIDE SEQUENCE [LARGE SCALE GENOMIC DNA]</scope>
    <source>
        <strain evidence="4">cv. WU1-14</strain>
    </source>
</reference>
<keyword evidence="2" id="KW-1133">Transmembrane helix</keyword>
<accession>A0A2P5BJ97</accession>
<dbReference type="EMBL" id="JXTB01000270">
    <property type="protein sequence ID" value="PON48870.1"/>
    <property type="molecule type" value="Genomic_DNA"/>
</dbReference>
<feature type="non-terminal residue" evidence="3">
    <location>
        <position position="1"/>
    </location>
</feature>
<dbReference type="AlphaFoldDB" id="A0A2P5BJ97"/>
<evidence type="ECO:0000256" key="1">
    <source>
        <dbReference type="SAM" id="MobiDB-lite"/>
    </source>
</evidence>
<name>A0A2P5BJ97_PARAD</name>
<feature type="compositionally biased region" description="Pro residues" evidence="1">
    <location>
        <begin position="37"/>
        <end position="56"/>
    </location>
</feature>
<evidence type="ECO:0000313" key="4">
    <source>
        <dbReference type="Proteomes" id="UP000237105"/>
    </source>
</evidence>
<keyword evidence="4" id="KW-1185">Reference proteome</keyword>
<gene>
    <name evidence="3" type="ORF">PanWU01x14_234030</name>
</gene>
<evidence type="ECO:0000313" key="3">
    <source>
        <dbReference type="EMBL" id="PON48870.1"/>
    </source>
</evidence>
<feature type="region of interest" description="Disordered" evidence="1">
    <location>
        <begin position="37"/>
        <end position="77"/>
    </location>
</feature>
<protein>
    <submittedName>
        <fullName evidence="3">Uncharacterized protein</fullName>
    </submittedName>
</protein>
<dbReference type="Proteomes" id="UP000237105">
    <property type="component" value="Unassembled WGS sequence"/>
</dbReference>
<proteinExistence type="predicted"/>